<proteinExistence type="predicted"/>
<dbReference type="AlphaFoldDB" id="A0A813GKF5"/>
<comment type="caution">
    <text evidence="2">The sequence shown here is derived from an EMBL/GenBank/DDBJ whole genome shotgun (WGS) entry which is preliminary data.</text>
</comment>
<feature type="compositionally biased region" description="Basic and acidic residues" evidence="1">
    <location>
        <begin position="79"/>
        <end position="88"/>
    </location>
</feature>
<dbReference type="EMBL" id="CAJNNV010028781">
    <property type="protein sequence ID" value="CAE8625763.1"/>
    <property type="molecule type" value="Genomic_DNA"/>
</dbReference>
<sequence length="244" mass="26438">MASAALRADAPAFVPVCPTRPGLNPQGVHFDPSLLSGAPGKGHLSVKDVRVSQELDGDRKQELVGDRLIRELANALKMPSKEKPHAREQQQQQQQQQEQQEQQQQQQERGRPFPTQGLFCPFCCSGLSCAFHSNSNNNNNRSQASEWSKSTIPGTSNFAQRQVAGDFAPSSLRPSPPPGLDPVGQLPSKPWFSRPELVSDASTDAGCSRAESYAGSEEASEAALSTARRPARTTSWARGPQAPR</sequence>
<feature type="compositionally biased region" description="Low complexity" evidence="1">
    <location>
        <begin position="89"/>
        <end position="107"/>
    </location>
</feature>
<accession>A0A813GKF5</accession>
<dbReference type="Proteomes" id="UP000654075">
    <property type="component" value="Unassembled WGS sequence"/>
</dbReference>
<gene>
    <name evidence="2" type="ORF">PGLA1383_LOCUS42744</name>
</gene>
<keyword evidence="3" id="KW-1185">Reference proteome</keyword>
<evidence type="ECO:0000256" key="1">
    <source>
        <dbReference type="SAM" id="MobiDB-lite"/>
    </source>
</evidence>
<evidence type="ECO:0000313" key="3">
    <source>
        <dbReference type="Proteomes" id="UP000654075"/>
    </source>
</evidence>
<protein>
    <submittedName>
        <fullName evidence="2">Uncharacterized protein</fullName>
    </submittedName>
</protein>
<feature type="region of interest" description="Disordered" evidence="1">
    <location>
        <begin position="79"/>
        <end position="112"/>
    </location>
</feature>
<organism evidence="2 3">
    <name type="scientific">Polarella glacialis</name>
    <name type="common">Dinoflagellate</name>
    <dbReference type="NCBI Taxonomy" id="89957"/>
    <lineage>
        <taxon>Eukaryota</taxon>
        <taxon>Sar</taxon>
        <taxon>Alveolata</taxon>
        <taxon>Dinophyceae</taxon>
        <taxon>Suessiales</taxon>
        <taxon>Suessiaceae</taxon>
        <taxon>Polarella</taxon>
    </lineage>
</organism>
<name>A0A813GKF5_POLGL</name>
<evidence type="ECO:0000313" key="2">
    <source>
        <dbReference type="EMBL" id="CAE8625763.1"/>
    </source>
</evidence>
<feature type="compositionally biased region" description="Low complexity" evidence="1">
    <location>
        <begin position="208"/>
        <end position="228"/>
    </location>
</feature>
<reference evidence="2" key="1">
    <citation type="submission" date="2021-02" db="EMBL/GenBank/DDBJ databases">
        <authorList>
            <person name="Dougan E. K."/>
            <person name="Rhodes N."/>
            <person name="Thang M."/>
            <person name="Chan C."/>
        </authorList>
    </citation>
    <scope>NUCLEOTIDE SEQUENCE</scope>
</reference>
<feature type="region of interest" description="Disordered" evidence="1">
    <location>
        <begin position="167"/>
        <end position="244"/>
    </location>
</feature>